<accession>D8K7C7</accession>
<dbReference type="PANTHER" id="PTHR43081">
    <property type="entry name" value="ADENYLATE CYCLASE, TERMINAL-DIFFERENTIATION SPECIFIC-RELATED"/>
    <property type="match status" value="1"/>
</dbReference>
<dbReference type="SMART" id="SM01080">
    <property type="entry name" value="CHASE2"/>
    <property type="match status" value="1"/>
</dbReference>
<keyword evidence="1" id="KW-0812">Transmembrane</keyword>
<dbReference type="InterPro" id="IPR050697">
    <property type="entry name" value="Adenylyl/Guanylyl_Cyclase_3/4"/>
</dbReference>
<dbReference type="EMBL" id="CP002086">
    <property type="protein sequence ID" value="ADJ28804.1"/>
    <property type="molecule type" value="Genomic_DNA"/>
</dbReference>
<dbReference type="eggNOG" id="COG2114">
    <property type="taxonomic scope" value="Bacteria"/>
</dbReference>
<dbReference type="InterPro" id="IPR029787">
    <property type="entry name" value="Nucleotide_cyclase"/>
</dbReference>
<reference evidence="3 4" key="1">
    <citation type="submission" date="2010-06" db="EMBL/GenBank/DDBJ databases">
        <title>Complete sequence of chromosome of Nitrosococcus watsoni C-113.</title>
        <authorList>
            <consortium name="US DOE Joint Genome Institute"/>
            <person name="Lucas S."/>
            <person name="Copeland A."/>
            <person name="Lapidus A."/>
            <person name="Cheng J.-F."/>
            <person name="Bruce D."/>
            <person name="Goodwin L."/>
            <person name="Pitluck S."/>
            <person name="Malfatti S.A."/>
            <person name="Chain P.S.G."/>
            <person name="Land M."/>
            <person name="Hauser L."/>
            <person name="Kyrpides N."/>
            <person name="Ivanova N."/>
            <person name="Cambell M.A."/>
            <person name="Heidelberg J.F."/>
            <person name="Klotz M.G."/>
            <person name="Woyke T."/>
        </authorList>
    </citation>
    <scope>NUCLEOTIDE SEQUENCE [LARGE SCALE GENOMIC DNA]</scope>
    <source>
        <strain evidence="3 4">C-113</strain>
    </source>
</reference>
<evidence type="ECO:0000313" key="3">
    <source>
        <dbReference type="EMBL" id="ADJ28804.1"/>
    </source>
</evidence>
<dbReference type="Gene3D" id="3.30.70.1230">
    <property type="entry name" value="Nucleotide cyclase"/>
    <property type="match status" value="1"/>
</dbReference>
<organism evidence="3 4">
    <name type="scientific">Nitrosococcus watsoni (strain C-113)</name>
    <dbReference type="NCBI Taxonomy" id="105559"/>
    <lineage>
        <taxon>Bacteria</taxon>
        <taxon>Pseudomonadati</taxon>
        <taxon>Pseudomonadota</taxon>
        <taxon>Gammaproteobacteria</taxon>
        <taxon>Chromatiales</taxon>
        <taxon>Chromatiaceae</taxon>
        <taxon>Nitrosococcus</taxon>
    </lineage>
</organism>
<keyword evidence="1" id="KW-1133">Transmembrane helix</keyword>
<feature type="domain" description="Guanylate cyclase" evidence="2">
    <location>
        <begin position="482"/>
        <end position="611"/>
    </location>
</feature>
<feature type="transmembrane region" description="Helical" evidence="1">
    <location>
        <begin position="376"/>
        <end position="395"/>
    </location>
</feature>
<dbReference type="STRING" id="105559.Nwat_1969"/>
<feature type="transmembrane region" description="Helical" evidence="1">
    <location>
        <begin position="400"/>
        <end position="419"/>
    </location>
</feature>
<dbReference type="OrthoDB" id="9806704at2"/>
<dbReference type="Proteomes" id="UP000000393">
    <property type="component" value="Chromosome"/>
</dbReference>
<gene>
    <name evidence="3" type="ordered locus">Nwat_1969</name>
</gene>
<dbReference type="CDD" id="cd07302">
    <property type="entry name" value="CHD"/>
    <property type="match status" value="1"/>
</dbReference>
<dbReference type="PROSITE" id="PS50125">
    <property type="entry name" value="GUANYLATE_CYCLASE_2"/>
    <property type="match status" value="1"/>
</dbReference>
<dbReference type="SUPFAM" id="SSF55073">
    <property type="entry name" value="Nucleotide cyclase"/>
    <property type="match status" value="1"/>
</dbReference>
<dbReference type="SMART" id="SM00044">
    <property type="entry name" value="CYCc"/>
    <property type="match status" value="1"/>
</dbReference>
<evidence type="ECO:0000259" key="2">
    <source>
        <dbReference type="PROSITE" id="PS50125"/>
    </source>
</evidence>
<name>D8K7C7_NITWC</name>
<dbReference type="Pfam" id="PF05226">
    <property type="entry name" value="CHASE2"/>
    <property type="match status" value="1"/>
</dbReference>
<evidence type="ECO:0000256" key="1">
    <source>
        <dbReference type="SAM" id="Phobius"/>
    </source>
</evidence>
<protein>
    <submittedName>
        <fullName evidence="3">Adenylate/guanylate cyclase with Chase sensor</fullName>
    </submittedName>
</protein>
<dbReference type="InterPro" id="IPR001054">
    <property type="entry name" value="A/G_cyclase"/>
</dbReference>
<dbReference type="KEGG" id="nwa:Nwat_1969"/>
<dbReference type="RefSeq" id="WP_013220895.1">
    <property type="nucleotide sequence ID" value="NC_014315.1"/>
</dbReference>
<dbReference type="Pfam" id="PF00211">
    <property type="entry name" value="Guanylate_cyc"/>
    <property type="match status" value="1"/>
</dbReference>
<dbReference type="PANTHER" id="PTHR43081:SF1">
    <property type="entry name" value="ADENYLATE CYCLASE, TERMINAL-DIFFERENTIATION SPECIFIC"/>
    <property type="match status" value="1"/>
</dbReference>
<dbReference type="InterPro" id="IPR007890">
    <property type="entry name" value="CHASE2"/>
</dbReference>
<dbReference type="GO" id="GO:0004016">
    <property type="term" value="F:adenylate cyclase activity"/>
    <property type="evidence" value="ECO:0007669"/>
    <property type="project" value="UniProtKB-ARBA"/>
</dbReference>
<dbReference type="HOGENOM" id="CLU_000445_85_1_6"/>
<keyword evidence="4" id="KW-1185">Reference proteome</keyword>
<proteinExistence type="predicted"/>
<sequence>MSRLAKAIMLGLLTAWVGFLATIIPPLGRFENELGLAWLFELRGPRAAPEEVVIITIDQESSDWLGLPNEPDKWPRELHGRLVRRLAQEGAAVIAFDIIFDEPRDPVQNRFFAEAIREAGNVVLFEYLKKRRKKVAIGGRQAEIEIEKRVPPIPEFASAAATLAPFPLPKVPIRVSQAWLFKFGVPTLPVAALQVYARPYYGDLLRLLKEVVPEEIQWLKNDWQPNRSQPALIALARHLQGRFQEDAQLPQSLLARLQNPEAPSRFQGQSVIAALIRGLSHQESFFLDFYGPPHTITTLPYHRVLAENSHSPLAFSFKGKAVFVGFSEQFQPEQKDGFYTVYSQPDGLDISGVEIAATAFANLLEQRSVTPLPLPLHYLVILLWGVGIGFFFLYLPMSALLPGAAILSIGYMSVAHYLFTGNGLWLPVTAPLLWQLPLGLVGALLWRYLMIETVIKPYLPAWFWRWWQWHSESPPPQMANGICLATDVQQYTALAERFELERLRPLLNRYFQSIFEPVKSRGGFIADIKGDAIMAIWANLISKQDIREQACLAALDIEKAVAEFNRCTPEAPLPTRIGLHYGKIVIGSVGSSEHLEYRAVGDVVNTASRIENLNKLLGTRVLTSHEVIVGLESIFARELGEFCVKGRQQPLAIYELICRTEEVNEALWHYCKQFNAALQVFQRRHWLEALEAFRALLARYGNDGPSLFYLQLSKYYTRTPPPASWSGVIDLS</sequence>
<dbReference type="AlphaFoldDB" id="D8K7C7"/>
<dbReference type="GO" id="GO:0009190">
    <property type="term" value="P:cyclic nucleotide biosynthetic process"/>
    <property type="evidence" value="ECO:0007669"/>
    <property type="project" value="InterPro"/>
</dbReference>
<feature type="transmembrane region" description="Helical" evidence="1">
    <location>
        <begin position="425"/>
        <end position="446"/>
    </location>
</feature>
<dbReference type="eggNOG" id="COG4252">
    <property type="taxonomic scope" value="Bacteria"/>
</dbReference>
<keyword evidence="1" id="KW-0472">Membrane</keyword>
<evidence type="ECO:0000313" key="4">
    <source>
        <dbReference type="Proteomes" id="UP000000393"/>
    </source>
</evidence>
<dbReference type="GO" id="GO:0035556">
    <property type="term" value="P:intracellular signal transduction"/>
    <property type="evidence" value="ECO:0007669"/>
    <property type="project" value="InterPro"/>
</dbReference>